<comment type="caution">
    <text evidence="2">The sequence shown here is derived from an EMBL/GenBank/DDBJ whole genome shotgun (WGS) entry which is preliminary data.</text>
</comment>
<evidence type="ECO:0000313" key="3">
    <source>
        <dbReference type="Proteomes" id="UP000712600"/>
    </source>
</evidence>
<dbReference type="AlphaFoldDB" id="A0A8S9P9U0"/>
<feature type="region of interest" description="Disordered" evidence="1">
    <location>
        <begin position="306"/>
        <end position="335"/>
    </location>
</feature>
<feature type="region of interest" description="Disordered" evidence="1">
    <location>
        <begin position="445"/>
        <end position="464"/>
    </location>
</feature>
<dbReference type="EMBL" id="QGKX02001521">
    <property type="protein sequence ID" value="KAF3511980.1"/>
    <property type="molecule type" value="Genomic_DNA"/>
</dbReference>
<gene>
    <name evidence="2" type="ORF">F2Q69_00007530</name>
</gene>
<feature type="compositionally biased region" description="Polar residues" evidence="1">
    <location>
        <begin position="454"/>
        <end position="463"/>
    </location>
</feature>
<protein>
    <submittedName>
        <fullName evidence="2">Uncharacterized protein</fullName>
    </submittedName>
</protein>
<reference evidence="2" key="1">
    <citation type="submission" date="2019-12" db="EMBL/GenBank/DDBJ databases">
        <title>Genome sequencing and annotation of Brassica cretica.</title>
        <authorList>
            <person name="Studholme D.J."/>
            <person name="Sarris P."/>
        </authorList>
    </citation>
    <scope>NUCLEOTIDE SEQUENCE</scope>
    <source>
        <strain evidence="2">PFS-109/04</strain>
        <tissue evidence="2">Leaf</tissue>
    </source>
</reference>
<proteinExistence type="predicted"/>
<organism evidence="2 3">
    <name type="scientific">Brassica cretica</name>
    <name type="common">Mustard</name>
    <dbReference type="NCBI Taxonomy" id="69181"/>
    <lineage>
        <taxon>Eukaryota</taxon>
        <taxon>Viridiplantae</taxon>
        <taxon>Streptophyta</taxon>
        <taxon>Embryophyta</taxon>
        <taxon>Tracheophyta</taxon>
        <taxon>Spermatophyta</taxon>
        <taxon>Magnoliopsida</taxon>
        <taxon>eudicotyledons</taxon>
        <taxon>Gunneridae</taxon>
        <taxon>Pentapetalae</taxon>
        <taxon>rosids</taxon>
        <taxon>malvids</taxon>
        <taxon>Brassicales</taxon>
        <taxon>Brassicaceae</taxon>
        <taxon>Brassiceae</taxon>
        <taxon>Brassica</taxon>
    </lineage>
</organism>
<evidence type="ECO:0000256" key="1">
    <source>
        <dbReference type="SAM" id="MobiDB-lite"/>
    </source>
</evidence>
<feature type="region of interest" description="Disordered" evidence="1">
    <location>
        <begin position="539"/>
        <end position="564"/>
    </location>
</feature>
<sequence>MHTDEYDEDFEEEGAIEYRAILDEEDKLLHHFSWKRNAPSFDMTSLPSIDTQPQQRCQKRASTDTAYYKSVDADFNRVRDGDYSIGTLSKAIESRTLRVSQEDIADILQTTDGADNLFMHQRSNLEQKTTKEFYDTAGGIENNFKQRSRHTTHPSINMDVSTVARQQEFGKRAYDLYGNRKFYWEKKNEYGVYRNDLEFARDLDGNTIPVHTKDIRRLLERASRDEPAYICLPEHASSFTQTQLVPEIYTKDEINEKFYGVCGEHERNKEAFQMKLDGVYYPLNDSISWLTTCIEEMKQDIARIQNATDVARPPSIDRRQPQSIDSRKSPSIDRHHHASIDNRLAASIDTNPPRPHTMKSQPGFHTREEVDQLVKEIYRVLETTEERLDGRYDDIYFPMDLTNGALTSKVEAIQGEFVEIQSYIARRPEASISIETNLSTSIDNDTNRGRLVPKTTSDMSNTPYHGKEISADTYAALTIHQFNLESLGDRLQRIENTTAAMKYRWRRGDEAMRDFTGIIAACHFGDEYKTEYSESIETHTATSIDSGNQKSTDIPHDESYDSNQDELENDYYNPTLTLTQDNICIQTSMMKTSRRNEPLSTEPSLMRKINSYIIPLGKGMHHRSTWQACHRSTLNLNNDAKSEHRPTLPTTNRSTLTSTVCEKETTSTMMNPTMRALQ</sequence>
<evidence type="ECO:0000313" key="2">
    <source>
        <dbReference type="EMBL" id="KAF3511980.1"/>
    </source>
</evidence>
<accession>A0A8S9P9U0</accession>
<feature type="compositionally biased region" description="Basic and acidic residues" evidence="1">
    <location>
        <begin position="315"/>
        <end position="333"/>
    </location>
</feature>
<feature type="compositionally biased region" description="Polar residues" evidence="1">
    <location>
        <begin position="539"/>
        <end position="552"/>
    </location>
</feature>
<name>A0A8S9P9U0_BRACR</name>
<dbReference type="Proteomes" id="UP000712600">
    <property type="component" value="Unassembled WGS sequence"/>
</dbReference>